<dbReference type="OrthoDB" id="839483at2"/>
<evidence type="ECO:0000256" key="1">
    <source>
        <dbReference type="SAM" id="SignalP"/>
    </source>
</evidence>
<name>A0A1M7ZAY0_9BACT</name>
<dbReference type="AlphaFoldDB" id="A0A1M7ZAY0"/>
<dbReference type="RefSeq" id="WP_073571382.1">
    <property type="nucleotide sequence ID" value="NZ_FRXN01000002.1"/>
</dbReference>
<gene>
    <name evidence="2" type="ORF">SAMN04488108_1741</name>
</gene>
<organism evidence="2 3">
    <name type="scientific">Algoriphagus zhangzhouensis</name>
    <dbReference type="NCBI Taxonomy" id="1073327"/>
    <lineage>
        <taxon>Bacteria</taxon>
        <taxon>Pseudomonadati</taxon>
        <taxon>Bacteroidota</taxon>
        <taxon>Cytophagia</taxon>
        <taxon>Cytophagales</taxon>
        <taxon>Cyclobacteriaceae</taxon>
        <taxon>Algoriphagus</taxon>
    </lineage>
</organism>
<keyword evidence="3" id="KW-1185">Reference proteome</keyword>
<reference evidence="3" key="1">
    <citation type="submission" date="2016-12" db="EMBL/GenBank/DDBJ databases">
        <authorList>
            <person name="Varghese N."/>
            <person name="Submissions S."/>
        </authorList>
    </citation>
    <scope>NUCLEOTIDE SEQUENCE [LARGE SCALE GENOMIC DNA]</scope>
    <source>
        <strain evidence="3">DSM 25035</strain>
    </source>
</reference>
<protein>
    <submittedName>
        <fullName evidence="2">Uncharacterized protein</fullName>
    </submittedName>
</protein>
<keyword evidence="1" id="KW-0732">Signal</keyword>
<evidence type="ECO:0000313" key="2">
    <source>
        <dbReference type="EMBL" id="SHO61972.1"/>
    </source>
</evidence>
<sequence length="118" mass="13068">MFKYSSFPFKKAGFLCGAVLGMCLFAEDSFAQNEQEKAESEANRTVDRPLVEDQHGLELVIPKVIAPSNKSTSNPLPIPSTPIRREVVLNPEGKKVEPVPSTLSFNIFLYVVDKLKAD</sequence>
<dbReference type="Proteomes" id="UP000184609">
    <property type="component" value="Unassembled WGS sequence"/>
</dbReference>
<accession>A0A1M7ZAY0</accession>
<feature type="chain" id="PRO_5012613387" evidence="1">
    <location>
        <begin position="32"/>
        <end position="118"/>
    </location>
</feature>
<feature type="signal peptide" evidence="1">
    <location>
        <begin position="1"/>
        <end position="31"/>
    </location>
</feature>
<proteinExistence type="predicted"/>
<dbReference type="STRING" id="1073327.SAMN04488108_1741"/>
<dbReference type="EMBL" id="FRXN01000002">
    <property type="protein sequence ID" value="SHO61972.1"/>
    <property type="molecule type" value="Genomic_DNA"/>
</dbReference>
<evidence type="ECO:0000313" key="3">
    <source>
        <dbReference type="Proteomes" id="UP000184609"/>
    </source>
</evidence>